<dbReference type="InterPro" id="IPR037225">
    <property type="entry name" value="Nuo51_FMN-bd_sf"/>
</dbReference>
<accession>A0A9D1X9N3</accession>
<dbReference type="PROSITE" id="PS01099">
    <property type="entry name" value="COMPLEX1_24K"/>
    <property type="match status" value="1"/>
</dbReference>
<dbReference type="CDD" id="cd02980">
    <property type="entry name" value="TRX_Fd_family"/>
    <property type="match status" value="1"/>
</dbReference>
<evidence type="ECO:0000313" key="10">
    <source>
        <dbReference type="EMBL" id="HIX75244.1"/>
    </source>
</evidence>
<dbReference type="SUPFAM" id="SSF142984">
    <property type="entry name" value="Nqo1 middle domain-like"/>
    <property type="match status" value="1"/>
</dbReference>
<dbReference type="SUPFAM" id="SSF52833">
    <property type="entry name" value="Thioredoxin-like"/>
    <property type="match status" value="2"/>
</dbReference>
<comment type="similarity">
    <text evidence="1">Belongs to the complex I 51 kDa subunit family.</text>
</comment>
<dbReference type="InterPro" id="IPR042128">
    <property type="entry name" value="NuoE_dom"/>
</dbReference>
<dbReference type="GO" id="GO:0051539">
    <property type="term" value="F:4 iron, 4 sulfur cluster binding"/>
    <property type="evidence" value="ECO:0007669"/>
    <property type="project" value="UniProtKB-KW"/>
</dbReference>
<keyword evidence="7" id="KW-0411">Iron-sulfur</keyword>
<dbReference type="SMART" id="SM00928">
    <property type="entry name" value="NADH_4Fe-4S"/>
    <property type="match status" value="1"/>
</dbReference>
<evidence type="ECO:0000259" key="9">
    <source>
        <dbReference type="PROSITE" id="PS51379"/>
    </source>
</evidence>
<comment type="cofactor">
    <cofactor evidence="8">
        <name>[2Fe-2S] cluster</name>
        <dbReference type="ChEBI" id="CHEBI:190135"/>
    </cofactor>
</comment>
<dbReference type="InterPro" id="IPR037207">
    <property type="entry name" value="Nuop51_4Fe4S-bd_sf"/>
</dbReference>
<dbReference type="GO" id="GO:0051537">
    <property type="term" value="F:2 iron, 2 sulfur cluster binding"/>
    <property type="evidence" value="ECO:0007669"/>
    <property type="project" value="UniProtKB-KW"/>
</dbReference>
<keyword evidence="4" id="KW-0001">2Fe-2S</keyword>
<gene>
    <name evidence="10" type="ORF">H9977_09475</name>
</gene>
<dbReference type="GO" id="GO:0046872">
    <property type="term" value="F:metal ion binding"/>
    <property type="evidence" value="ECO:0007669"/>
    <property type="project" value="UniProtKB-KW"/>
</dbReference>
<dbReference type="InterPro" id="IPR017896">
    <property type="entry name" value="4Fe4S_Fe-S-bd"/>
</dbReference>
<dbReference type="SUPFAM" id="SSF54862">
    <property type="entry name" value="4Fe-4S ferredoxins"/>
    <property type="match status" value="1"/>
</dbReference>
<feature type="domain" description="4Fe-4S ferredoxin-type" evidence="9">
    <location>
        <begin position="735"/>
        <end position="764"/>
    </location>
</feature>
<dbReference type="Gene3D" id="1.20.1440.230">
    <property type="entry name" value="NADH-ubiquinone oxidoreductase 51kDa subunit, iron-sulphur binding domain"/>
    <property type="match status" value="1"/>
</dbReference>
<dbReference type="InterPro" id="IPR017900">
    <property type="entry name" value="4Fe4S_Fe_S_CS"/>
</dbReference>
<dbReference type="PROSITE" id="PS51379">
    <property type="entry name" value="4FE4S_FER_2"/>
    <property type="match status" value="2"/>
</dbReference>
<evidence type="ECO:0000256" key="6">
    <source>
        <dbReference type="ARBA" id="ARBA00023004"/>
    </source>
</evidence>
<dbReference type="Pfam" id="PF14697">
    <property type="entry name" value="Fer4_21"/>
    <property type="match status" value="1"/>
</dbReference>
<dbReference type="PANTHER" id="PTHR43578:SF3">
    <property type="entry name" value="NADH-QUINONE OXIDOREDUCTASE SUBUNIT F"/>
    <property type="match status" value="1"/>
</dbReference>
<evidence type="ECO:0000256" key="3">
    <source>
        <dbReference type="ARBA" id="ARBA00022485"/>
    </source>
</evidence>
<dbReference type="Gene3D" id="3.40.30.10">
    <property type="entry name" value="Glutaredoxin"/>
    <property type="match status" value="2"/>
</dbReference>
<dbReference type="FunFam" id="3.40.50.11540:FF:000001">
    <property type="entry name" value="NADH dehydrogenase [ubiquinone] flavoprotein 1, mitochondrial"/>
    <property type="match status" value="1"/>
</dbReference>
<evidence type="ECO:0000256" key="5">
    <source>
        <dbReference type="ARBA" id="ARBA00022723"/>
    </source>
</evidence>
<dbReference type="SUPFAM" id="SSF142019">
    <property type="entry name" value="Nqo1 FMN-binding domain-like"/>
    <property type="match status" value="1"/>
</dbReference>
<keyword evidence="3" id="KW-0004">4Fe-4S</keyword>
<keyword evidence="6" id="KW-0408">Iron</keyword>
<dbReference type="Pfam" id="PF01257">
    <property type="entry name" value="2Fe-2S_thioredx"/>
    <property type="match status" value="1"/>
</dbReference>
<dbReference type="FunFam" id="1.20.1440.230:FF:000001">
    <property type="entry name" value="Mitochondrial NADH dehydrogenase flavoprotein 1"/>
    <property type="match status" value="1"/>
</dbReference>
<evidence type="ECO:0000313" key="11">
    <source>
        <dbReference type="Proteomes" id="UP000886740"/>
    </source>
</evidence>
<comment type="similarity">
    <text evidence="2">Belongs to the complex I 24 kDa subunit family.</text>
</comment>
<dbReference type="Gene3D" id="3.40.50.11540">
    <property type="entry name" value="NADH-ubiquinone oxidoreductase 51kDa subunit"/>
    <property type="match status" value="1"/>
</dbReference>
<sequence>MACQCDQHKLEETHEQFIQAVDEIIERVGTSRQVIIPLLQALQEKFNYLPAEAIERVYEKTEIDRAQLISVSTFYSQFRHIPLGRHLIKVCTGTACHVKGATNVYDAFVRELKIKQGSVTTDDRQFSIEKIACLGCCTLAPVVQIDEKIYGHVQPGRVMEVIDDFLATLQTKEKEEEKKAKRRVLGEVRLGMGSCCMASGSADIYKELRKASDELGIDVDIKPVGCVGVCNKVPLIDVVMPDGQITRYPNVKAKEIKEILHHHFKPAGLLKRIRNVVWNQLDTYHTDDTWDNVVWKSQNERVGIINSFLSGQKHISTEGYGRLGPLNIDDYLSHGGFDGLKKVLKEMKPDEVVKTILESGLRGRGGGGFMTGKKWEIVAGVDQKEKYVICNGDEGDPGAFMDRMMLESYPFRVIEGMITAAYAVGANRGIFYIRAEYPLAVIRIRTAIQICREHHLIGENILDSGFSFDISIFEGAGAFVCGEETALIASIEGKRGFPKQRPPYPAIAGLNGKPTLVNNVETLSQISYIIRNGVRKYREIGTAGSAGTKVFALAGKVKHGGLVEVPMGVTLNQIIEEIGGGVEGGEKLKAVQIGGPSGGCIPASLCDVPVDFDALNKMGAMMGSGGLVVLSESDCMVDVARYFLSFTCDQSCGKCTFCRVGIRRMLDLLNKICSGKAVMSDIDKLEELALTVKKASLCGLGKTAPNPVLTTLKYFRHEYEEHVNGICKTGTCKEMVKLVITDDCVGCTKCAKSCPVQAIPYTPYQVHQIDTSKCVLCGLCINDCAYDAIKRVPLKAQEPKKD</sequence>
<dbReference type="Gene3D" id="6.10.250.1450">
    <property type="match status" value="1"/>
</dbReference>
<dbReference type="InterPro" id="IPR011538">
    <property type="entry name" value="Nuo51_FMN-bd"/>
</dbReference>
<reference evidence="10" key="1">
    <citation type="journal article" date="2021" name="PeerJ">
        <title>Extensive microbial diversity within the chicken gut microbiome revealed by metagenomics and culture.</title>
        <authorList>
            <person name="Gilroy R."/>
            <person name="Ravi A."/>
            <person name="Getino M."/>
            <person name="Pursley I."/>
            <person name="Horton D.L."/>
            <person name="Alikhan N.F."/>
            <person name="Baker D."/>
            <person name="Gharbi K."/>
            <person name="Hall N."/>
            <person name="Watson M."/>
            <person name="Adriaenssens E.M."/>
            <person name="Foster-Nyarko E."/>
            <person name="Jarju S."/>
            <person name="Secka A."/>
            <person name="Antonio M."/>
            <person name="Oren A."/>
            <person name="Chaudhuri R.R."/>
            <person name="La Ragione R."/>
            <person name="Hildebrand F."/>
            <person name="Pallen M.J."/>
        </authorList>
    </citation>
    <scope>NUCLEOTIDE SEQUENCE</scope>
    <source>
        <strain evidence="10">ChiGjej6B6-14162</strain>
    </source>
</reference>
<evidence type="ECO:0000256" key="4">
    <source>
        <dbReference type="ARBA" id="ARBA00022714"/>
    </source>
</evidence>
<dbReference type="InterPro" id="IPR002023">
    <property type="entry name" value="NuoE-like"/>
</dbReference>
<evidence type="ECO:0000256" key="2">
    <source>
        <dbReference type="ARBA" id="ARBA00010643"/>
    </source>
</evidence>
<keyword evidence="5" id="KW-0479">Metal-binding</keyword>
<evidence type="ECO:0000256" key="1">
    <source>
        <dbReference type="ARBA" id="ARBA00007523"/>
    </source>
</evidence>
<dbReference type="InterPro" id="IPR041921">
    <property type="entry name" value="NuoE_N"/>
</dbReference>
<dbReference type="SUPFAM" id="SSF140490">
    <property type="entry name" value="Nqo1C-terminal domain-like"/>
    <property type="match status" value="1"/>
</dbReference>
<dbReference type="Pfam" id="PF10589">
    <property type="entry name" value="NADH_4Fe-4S"/>
    <property type="match status" value="1"/>
</dbReference>
<organism evidence="10 11">
    <name type="scientific">Candidatus Parabacteroides intestinipullorum</name>
    <dbReference type="NCBI Taxonomy" id="2838723"/>
    <lineage>
        <taxon>Bacteria</taxon>
        <taxon>Pseudomonadati</taxon>
        <taxon>Bacteroidota</taxon>
        <taxon>Bacteroidia</taxon>
        <taxon>Bacteroidales</taxon>
        <taxon>Tannerellaceae</taxon>
        <taxon>Parabacteroides</taxon>
    </lineage>
</organism>
<dbReference type="GO" id="GO:0016491">
    <property type="term" value="F:oxidoreductase activity"/>
    <property type="evidence" value="ECO:0007669"/>
    <property type="project" value="InterPro"/>
</dbReference>
<dbReference type="PANTHER" id="PTHR43578">
    <property type="entry name" value="NADH-QUINONE OXIDOREDUCTASE SUBUNIT F"/>
    <property type="match status" value="1"/>
</dbReference>
<name>A0A9D1X9N3_9BACT</name>
<dbReference type="Pfam" id="PF01512">
    <property type="entry name" value="Complex1_51K"/>
    <property type="match status" value="1"/>
</dbReference>
<dbReference type="Proteomes" id="UP000886740">
    <property type="component" value="Unassembled WGS sequence"/>
</dbReference>
<dbReference type="PROSITE" id="PS00198">
    <property type="entry name" value="4FE4S_FER_1"/>
    <property type="match status" value="1"/>
</dbReference>
<dbReference type="InterPro" id="IPR019575">
    <property type="entry name" value="Nuop51_4Fe4S-bd"/>
</dbReference>
<comment type="caution">
    <text evidence="10">The sequence shown here is derived from an EMBL/GenBank/DDBJ whole genome shotgun (WGS) entry which is preliminary data.</text>
</comment>
<reference evidence="10" key="2">
    <citation type="submission" date="2021-04" db="EMBL/GenBank/DDBJ databases">
        <authorList>
            <person name="Gilroy R."/>
        </authorList>
    </citation>
    <scope>NUCLEOTIDE SEQUENCE</scope>
    <source>
        <strain evidence="10">ChiGjej6B6-14162</strain>
    </source>
</reference>
<dbReference type="InterPro" id="IPR036249">
    <property type="entry name" value="Thioredoxin-like_sf"/>
</dbReference>
<feature type="domain" description="4Fe-4S ferredoxin-type" evidence="9">
    <location>
        <begin position="765"/>
        <end position="794"/>
    </location>
</feature>
<protein>
    <submittedName>
        <fullName evidence="10">NAD(P)H-dependent oxidoreductase subunit E</fullName>
    </submittedName>
</protein>
<dbReference type="CDD" id="cd03064">
    <property type="entry name" value="TRX_Fd_NuoE"/>
    <property type="match status" value="1"/>
</dbReference>
<dbReference type="AlphaFoldDB" id="A0A9D1X9N3"/>
<evidence type="ECO:0000256" key="7">
    <source>
        <dbReference type="ARBA" id="ARBA00023014"/>
    </source>
</evidence>
<dbReference type="EMBL" id="DXEL01000065">
    <property type="protein sequence ID" value="HIX75244.1"/>
    <property type="molecule type" value="Genomic_DNA"/>
</dbReference>
<evidence type="ECO:0000256" key="8">
    <source>
        <dbReference type="ARBA" id="ARBA00034078"/>
    </source>
</evidence>
<dbReference type="Gene3D" id="1.10.10.1590">
    <property type="entry name" value="NADH-quinone oxidoreductase subunit E"/>
    <property type="match status" value="1"/>
</dbReference>
<dbReference type="Gene3D" id="3.30.70.20">
    <property type="match status" value="1"/>
</dbReference>
<dbReference type="Gene3D" id="3.10.20.600">
    <property type="match status" value="1"/>
</dbReference>
<proteinExistence type="inferred from homology"/>